<dbReference type="InterPro" id="IPR032675">
    <property type="entry name" value="LRR_dom_sf"/>
</dbReference>
<dbReference type="Gramene" id="OGLUM01G47610.2">
    <property type="protein sequence ID" value="OGLUM01G47610.2"/>
    <property type="gene ID" value="OGLUM01G47610"/>
</dbReference>
<organism evidence="5">
    <name type="scientific">Oryza glumipatula</name>
    <dbReference type="NCBI Taxonomy" id="40148"/>
    <lineage>
        <taxon>Eukaryota</taxon>
        <taxon>Viridiplantae</taxon>
        <taxon>Streptophyta</taxon>
        <taxon>Embryophyta</taxon>
        <taxon>Tracheophyta</taxon>
        <taxon>Spermatophyta</taxon>
        <taxon>Magnoliopsida</taxon>
        <taxon>Liliopsida</taxon>
        <taxon>Poales</taxon>
        <taxon>Poaceae</taxon>
        <taxon>BOP clade</taxon>
        <taxon>Oryzoideae</taxon>
        <taxon>Oryzeae</taxon>
        <taxon>Oryzinae</taxon>
        <taxon>Oryza</taxon>
    </lineage>
</organism>
<evidence type="ECO:0000259" key="3">
    <source>
        <dbReference type="Pfam" id="PF23598"/>
    </source>
</evidence>
<dbReference type="Proteomes" id="UP000026961">
    <property type="component" value="Chromosome 1"/>
</dbReference>
<dbReference type="EnsemblPlants" id="OGLUM01G47610.2">
    <property type="protein sequence ID" value="OGLUM01G47610.2"/>
    <property type="gene ID" value="OGLUM01G47610"/>
</dbReference>
<reference evidence="5" key="2">
    <citation type="submission" date="2015-04" db="UniProtKB">
        <authorList>
            <consortium name="EnsemblPlants"/>
        </authorList>
    </citation>
    <scope>IDENTIFICATION</scope>
</reference>
<reference evidence="5" key="1">
    <citation type="submission" date="2013-08" db="EMBL/GenBank/DDBJ databases">
        <title>Oryza genome evolution.</title>
        <authorList>
            <person name="Wing R.A."/>
            <person name="Panaud O."/>
            <person name="Oliveira A.C."/>
        </authorList>
    </citation>
    <scope>NUCLEOTIDE SEQUENCE</scope>
</reference>
<reference evidence="5" key="3">
    <citation type="submission" date="2018-05" db="EMBL/GenBank/DDBJ databases">
        <title>OgluRS3 (Oryza glumaepatula Reference Sequence Version 3).</title>
        <authorList>
            <person name="Zhang J."/>
            <person name="Kudrna D."/>
            <person name="Lee S."/>
            <person name="Talag J."/>
            <person name="Welchert J."/>
            <person name="Wing R.A."/>
        </authorList>
    </citation>
    <scope>NUCLEOTIDE SEQUENCE [LARGE SCALE GENOMIC DNA]</scope>
</reference>
<accession>A0A0D9YJS8</accession>
<dbReference type="Gene3D" id="3.80.10.10">
    <property type="entry name" value="Ribonuclease Inhibitor"/>
    <property type="match status" value="4"/>
</dbReference>
<dbReference type="Pfam" id="PF23598">
    <property type="entry name" value="LRR_14"/>
    <property type="match status" value="1"/>
</dbReference>
<dbReference type="SMART" id="SM00369">
    <property type="entry name" value="LRR_TYP"/>
    <property type="match status" value="3"/>
</dbReference>
<dbReference type="PANTHER" id="PTHR47186:SF3">
    <property type="entry name" value="OS09G0267800 PROTEIN"/>
    <property type="match status" value="1"/>
</dbReference>
<evidence type="ECO:0008006" key="7">
    <source>
        <dbReference type="Google" id="ProtNLM"/>
    </source>
</evidence>
<dbReference type="InterPro" id="IPR003591">
    <property type="entry name" value="Leu-rich_rpt_typical-subtyp"/>
</dbReference>
<sequence>MAVSPVHAKAPRKLTMHDLVYDLAKIIAGDEVLVMDVNKPTTWDKANEHYCRHAQLVNYHKRTEIFKHIPCKIRTLYFRECPEMQLPRKAFSRSRYIRMLDLSRQSAEEQSTPSSPVLPSSICRLMLLGYLDVSGFPIISLPKSFHTLQNMQSLILSNCSLEILPANIGSLQKLCYLDLSSNSNLNKLPPSVTNLVELYFLNLSGCAKLEELPESIQNLNCLQQLDMSGCCALQKLPDKFGSLNKLLYITLASCSKLTELPNKLNLESLEHLNLSSCNELEALPGDFGNLSRLEVLNLSDCYKVKVLPETFCQLKHLKDLNLSDCHGLKQLPECFGDLSELQYLNLTSCSKLQSLPQSFCKIHKLKHLNLSYCIKLENLPDLFGDLKLQVLELSGCFGLEDLPDSINEMTSLTLLDNSIGSNRLHDTYRAIRKRLNLPGYEEHVVHMIENGQISSIVELEQLHCRTLAVRHLEIVEELDDARRAKLRNLAKLRDLMLSWGPGGTVDADKGKMVLENLVPPRTLEKFSLRGLRGYLCKDFPNWVSGISSYLPYLIQLSLFNLPTCDSLPAFGQLPNLRNFGMDNMPSIRKIGKEFYGEEGNCKKLRVIRLERMDNLEEWWTTRSGKEDEEFLIPNLHYLHVVNCPKLSFLPYPPISMAWTLDGSNEVLPERGFGSLVSSTLPFAVTIKNCHFSPDRWGRLQHLATLEIFRVDGCSGLRTLPDIIQCFISLGDLGLRSWEDLETLPEWLGQLGCEGLEILPEWLGLLISLKKLLIIDCPKLIFLPESMKNLTSLIELHL</sequence>
<dbReference type="AlphaFoldDB" id="A0A0D9YJS8"/>
<evidence type="ECO:0000313" key="5">
    <source>
        <dbReference type="EnsemblPlants" id="OGLUM01G47610.2"/>
    </source>
</evidence>
<dbReference type="HOGENOM" id="CLU_000837_15_0_1"/>
<dbReference type="Pfam" id="PF25019">
    <property type="entry name" value="LRR_R13L1-DRL21"/>
    <property type="match status" value="1"/>
</dbReference>
<feature type="domain" description="Disease resistance R13L4/SHOC-2-like LRR" evidence="3">
    <location>
        <begin position="191"/>
        <end position="292"/>
    </location>
</feature>
<keyword evidence="2" id="KW-0677">Repeat</keyword>
<proteinExistence type="predicted"/>
<keyword evidence="1" id="KW-0433">Leucine-rich repeat</keyword>
<dbReference type="SUPFAM" id="SSF52047">
    <property type="entry name" value="RNI-like"/>
    <property type="match status" value="1"/>
</dbReference>
<evidence type="ECO:0000313" key="6">
    <source>
        <dbReference type="Proteomes" id="UP000026961"/>
    </source>
</evidence>
<evidence type="ECO:0000256" key="1">
    <source>
        <dbReference type="ARBA" id="ARBA00022614"/>
    </source>
</evidence>
<keyword evidence="6" id="KW-1185">Reference proteome</keyword>
<dbReference type="SUPFAM" id="SSF52058">
    <property type="entry name" value="L domain-like"/>
    <property type="match status" value="1"/>
</dbReference>
<dbReference type="InterPro" id="IPR056789">
    <property type="entry name" value="LRR_R13L1-DRL21"/>
</dbReference>
<evidence type="ECO:0000256" key="2">
    <source>
        <dbReference type="ARBA" id="ARBA00022737"/>
    </source>
</evidence>
<protein>
    <recommendedName>
        <fullName evidence="7">NB-ARC domain-containing protein</fullName>
    </recommendedName>
</protein>
<dbReference type="PANTHER" id="PTHR47186">
    <property type="entry name" value="LEUCINE-RICH REPEAT-CONTAINING PROTEIN 57"/>
    <property type="match status" value="1"/>
</dbReference>
<name>A0A0D9YJS8_9ORYZ</name>
<dbReference type="InterPro" id="IPR055414">
    <property type="entry name" value="LRR_R13L4/SHOC2-like"/>
</dbReference>
<feature type="domain" description="R13L1/DRL21-like LRR repeat region" evidence="4">
    <location>
        <begin position="456"/>
        <end position="584"/>
    </location>
</feature>
<evidence type="ECO:0000259" key="4">
    <source>
        <dbReference type="Pfam" id="PF25019"/>
    </source>
</evidence>